<evidence type="ECO:0000256" key="1">
    <source>
        <dbReference type="SAM" id="MobiDB-lite"/>
    </source>
</evidence>
<feature type="region of interest" description="Disordered" evidence="1">
    <location>
        <begin position="1"/>
        <end position="51"/>
    </location>
</feature>
<feature type="compositionally biased region" description="Low complexity" evidence="1">
    <location>
        <begin position="505"/>
        <end position="525"/>
    </location>
</feature>
<feature type="region of interest" description="Disordered" evidence="1">
    <location>
        <begin position="788"/>
        <end position="863"/>
    </location>
</feature>
<feature type="compositionally biased region" description="Basic residues" evidence="1">
    <location>
        <begin position="526"/>
        <end position="537"/>
    </location>
</feature>
<dbReference type="Proteomes" id="UP000028828">
    <property type="component" value="Unassembled WGS sequence"/>
</dbReference>
<evidence type="ECO:0000313" key="3">
    <source>
        <dbReference type="Proteomes" id="UP000028828"/>
    </source>
</evidence>
<feature type="compositionally biased region" description="Gly residues" evidence="1">
    <location>
        <begin position="1"/>
        <end position="11"/>
    </location>
</feature>
<organism evidence="2 3">
    <name type="scientific">Toxoplasma gondii p89</name>
    <dbReference type="NCBI Taxonomy" id="943119"/>
    <lineage>
        <taxon>Eukaryota</taxon>
        <taxon>Sar</taxon>
        <taxon>Alveolata</taxon>
        <taxon>Apicomplexa</taxon>
        <taxon>Conoidasida</taxon>
        <taxon>Coccidia</taxon>
        <taxon>Eucoccidiorida</taxon>
        <taxon>Eimeriorina</taxon>
        <taxon>Sarcocystidae</taxon>
        <taxon>Toxoplasma</taxon>
    </lineage>
</organism>
<feature type="region of interest" description="Disordered" evidence="1">
    <location>
        <begin position="893"/>
        <end position="961"/>
    </location>
</feature>
<protein>
    <submittedName>
        <fullName evidence="2">Uncharacterized protein</fullName>
    </submittedName>
</protein>
<dbReference type="AlphaFoldDB" id="A0A086J922"/>
<reference evidence="2 3" key="1">
    <citation type="submission" date="2014-03" db="EMBL/GenBank/DDBJ databases">
        <authorList>
            <person name="Sibley D."/>
            <person name="Venepally P."/>
            <person name="Karamycheva S."/>
            <person name="Hadjithomas M."/>
            <person name="Khan A."/>
            <person name="Brunk B."/>
            <person name="Roos D."/>
            <person name="Caler E."/>
            <person name="Lorenzi H."/>
        </authorList>
    </citation>
    <scope>NUCLEOTIDE SEQUENCE [LARGE SCALE GENOMIC DNA]</scope>
    <source>
        <strain evidence="3">p89</strain>
    </source>
</reference>
<sequence>MPRVSQGGGPGADASCPSSLTSFAKGEAGSERTLAPDFEGKSALRSSSCGRGLQERQDAPWLSLVRPSHVSPFLLDERFQNVDVPCYELSSSPKSSLAQTPGGVQSIGTGLLRHPSDSRDGPHDEVLESIINARCFVGVNMSAVACTASQAEAFSRRGAAAGAARVSLRRVPGASKLAVEDDQDDIVDTEEKAGGSSRHESETSPGCSSTLKKDAAADRPLAAGKSRREISAKCLLLPFFSASVDLASRAIIHIYTAAAKGSTGASTHEAEGRDPGQNIFMWIERKSMKLAFVRSKAYGDFRTWYCAGTAGSECSECASLGAKSPLSTGQRMHLSMPEIIPPVVKTSFGGFGAGRVRAGPPHQWTWKGEKVMMPLPPKELLAPRNHWRRAGTDDGRLEGWTEEQLEVRVVVRRRPAAGIRGCVRRMSKKVTFSLDTADKFSRDGDEDDKHSLAGSVSTPASDFTTGHLLGGDGSVLRTGREWREDGRLSRRSSSAADEHGRRSSRSMSRNSDTSQDGTLSSSSRQGRPRNGSRRRRGLSPLPLLLDLLGEDEPLLSRVVLEPQLDGNEAAGSRPNPGAGGSGWDGDISLATGSTPGGPSCVSRGLYHPLDRPETLFPQARARHLRRQFCRHRSAPGGSPLSWPALSGEFSKCPGMLLPLSAATPQVQPGVRTAPTSCSSIDSAWGVAENVVSGSETVSLQLDAVLGPRTGRKRHSLPVWKQRADPAPKGPFENRPSRLSRFLSHWKLSSVTTMSLEEPDPPPASAAGLKCGLMEADLSGRQVMELSDILSRNRGAESGTGTGGGNRRTHIQLGGLSEREAETDGEWRRFSEEASTTPRTREGSESTVSRTPRHGGGTDTSVGAATVDVERLSSDGRNVALCEASQKSCKGVAVSAGSDNVTARRGRRSRVAKDGELESQPDPPKLEEPDTAVIEASECAGPKTATDRRESARKKGSLLDNARAAGGVMRKFMSLLKKERRNTSRA</sequence>
<accession>A0A086J922</accession>
<feature type="compositionally biased region" description="Basic and acidic residues" evidence="1">
    <location>
        <begin position="189"/>
        <end position="202"/>
    </location>
</feature>
<dbReference type="VEuPathDB" id="ToxoDB:TGP89_311760"/>
<proteinExistence type="predicted"/>
<feature type="compositionally biased region" description="Polar residues" evidence="1">
    <location>
        <begin position="454"/>
        <end position="464"/>
    </location>
</feature>
<feature type="compositionally biased region" description="Basic and acidic residues" evidence="1">
    <location>
        <begin position="478"/>
        <end position="488"/>
    </location>
</feature>
<gene>
    <name evidence="2" type="ORF">TGP89_311760</name>
</gene>
<feature type="region of interest" description="Disordered" evidence="1">
    <location>
        <begin position="438"/>
        <end position="538"/>
    </location>
</feature>
<feature type="compositionally biased region" description="Basic and acidic residues" evidence="1">
    <location>
        <begin position="438"/>
        <end position="451"/>
    </location>
</feature>
<comment type="caution">
    <text evidence="2">The sequence shown here is derived from an EMBL/GenBank/DDBJ whole genome shotgun (WGS) entry which is preliminary data.</text>
</comment>
<dbReference type="EMBL" id="AEYI02002323">
    <property type="protein sequence ID" value="KFG28640.1"/>
    <property type="molecule type" value="Genomic_DNA"/>
</dbReference>
<evidence type="ECO:0000313" key="2">
    <source>
        <dbReference type="EMBL" id="KFG28640.1"/>
    </source>
</evidence>
<feature type="compositionally biased region" description="Basic and acidic residues" evidence="1">
    <location>
        <begin position="816"/>
        <end position="831"/>
    </location>
</feature>
<feature type="region of interest" description="Disordered" evidence="1">
    <location>
        <begin position="177"/>
        <end position="215"/>
    </location>
</feature>
<dbReference type="OrthoDB" id="331082at2759"/>
<feature type="region of interest" description="Disordered" evidence="1">
    <location>
        <begin position="565"/>
        <end position="599"/>
    </location>
</feature>
<name>A0A086J922_TOXGO</name>